<proteinExistence type="predicted"/>
<sequence>MFLSSTPIVVRTAADAIALVPYLLGFVPSEDLVMVGLGGSLRTVAYRVDLPAAGDEDTVDAMAEHLARLARRNRIARALLVGYGPSERVVPVAAAVTGRVSACGVEVIDAFRVHEGRWWSLTCTGGCCPPEGRPYDPSTSVAAVDAVIRGLAALPDRAALAASVAAVTGPARRAVRKATAVWEQRYLRASRSDPAGTRHRMVTDGIPLVAELAERVRAQGPAPSDSEVARLGVLLTCLRVRDEAWIRIDGDDRSVLLRHVDFWRDVLRRVEEPYAAAPAGLLAYAAYISGDGALANVALDRARTADPGYSMAALLRDVLAAGLPPDQARLRITPEELADMYAATENRPAT</sequence>
<comment type="caution">
    <text evidence="1">The sequence shown here is derived from an EMBL/GenBank/DDBJ whole genome shotgun (WGS) entry which is preliminary data.</text>
</comment>
<dbReference type="RefSeq" id="WP_345025064.1">
    <property type="nucleotide sequence ID" value="NZ_BAABDO010000159.1"/>
</dbReference>
<dbReference type="Pfam" id="PF13830">
    <property type="entry name" value="DUF4192"/>
    <property type="match status" value="1"/>
</dbReference>
<accession>A0ABP7ZHE3</accession>
<evidence type="ECO:0000313" key="2">
    <source>
        <dbReference type="Proteomes" id="UP001500266"/>
    </source>
</evidence>
<dbReference type="Proteomes" id="UP001500266">
    <property type="component" value="Unassembled WGS sequence"/>
</dbReference>
<reference evidence="2" key="1">
    <citation type="journal article" date="2019" name="Int. J. Syst. Evol. Microbiol.">
        <title>The Global Catalogue of Microorganisms (GCM) 10K type strain sequencing project: providing services to taxonomists for standard genome sequencing and annotation.</title>
        <authorList>
            <consortium name="The Broad Institute Genomics Platform"/>
            <consortium name="The Broad Institute Genome Sequencing Center for Infectious Disease"/>
            <person name="Wu L."/>
            <person name="Ma J."/>
        </authorList>
    </citation>
    <scope>NUCLEOTIDE SEQUENCE [LARGE SCALE GENOMIC DNA]</scope>
    <source>
        <strain evidence="2">JCM 17316</strain>
    </source>
</reference>
<organism evidence="1 2">
    <name type="scientific">Actinomadura keratinilytica</name>
    <dbReference type="NCBI Taxonomy" id="547461"/>
    <lineage>
        <taxon>Bacteria</taxon>
        <taxon>Bacillati</taxon>
        <taxon>Actinomycetota</taxon>
        <taxon>Actinomycetes</taxon>
        <taxon>Streptosporangiales</taxon>
        <taxon>Thermomonosporaceae</taxon>
        <taxon>Actinomadura</taxon>
    </lineage>
</organism>
<dbReference type="EMBL" id="BAABDO010000159">
    <property type="protein sequence ID" value="GAA4157668.1"/>
    <property type="molecule type" value="Genomic_DNA"/>
</dbReference>
<evidence type="ECO:0000313" key="1">
    <source>
        <dbReference type="EMBL" id="GAA4157668.1"/>
    </source>
</evidence>
<gene>
    <name evidence="1" type="ORF">GCM10022416_59320</name>
</gene>
<dbReference type="InterPro" id="IPR025447">
    <property type="entry name" value="DUF4192"/>
</dbReference>
<name>A0ABP7ZHE3_9ACTN</name>
<keyword evidence="2" id="KW-1185">Reference proteome</keyword>
<protein>
    <submittedName>
        <fullName evidence="1">DUF4192 domain-containing protein</fullName>
    </submittedName>
</protein>